<evidence type="ECO:0000256" key="16">
    <source>
        <dbReference type="ARBA" id="ARBA00061603"/>
    </source>
</evidence>
<organism evidence="19 20">
    <name type="scientific">Megaselia scalaris</name>
    <name type="common">Humpbacked fly</name>
    <name type="synonym">Phora scalaris</name>
    <dbReference type="NCBI Taxonomy" id="36166"/>
    <lineage>
        <taxon>Eukaryota</taxon>
        <taxon>Metazoa</taxon>
        <taxon>Ecdysozoa</taxon>
        <taxon>Arthropoda</taxon>
        <taxon>Hexapoda</taxon>
        <taxon>Insecta</taxon>
        <taxon>Pterygota</taxon>
        <taxon>Neoptera</taxon>
        <taxon>Endopterygota</taxon>
        <taxon>Diptera</taxon>
        <taxon>Brachycera</taxon>
        <taxon>Muscomorpha</taxon>
        <taxon>Platypezoidea</taxon>
        <taxon>Phoridae</taxon>
        <taxon>Megaseliini</taxon>
        <taxon>Megaselia</taxon>
    </lineage>
</organism>
<evidence type="ECO:0000256" key="7">
    <source>
        <dbReference type="ARBA" id="ARBA00022776"/>
    </source>
</evidence>
<keyword evidence="7" id="KW-0498">Mitosis</keyword>
<reference evidence="20" key="1">
    <citation type="submission" date="2013-02" db="EMBL/GenBank/DDBJ databases">
        <authorList>
            <person name="Hughes D."/>
        </authorList>
    </citation>
    <scope>NUCLEOTIDE SEQUENCE</scope>
    <source>
        <strain>Durham</strain>
        <strain evidence="20">NC isolate 2 -- Noor lab</strain>
    </source>
</reference>
<dbReference type="AlphaFoldDB" id="T1H0H1"/>
<comment type="similarity">
    <text evidence="16">Belongs to the Integrator subunit 13 family.</text>
</comment>
<dbReference type="STRING" id="36166.T1H0H1"/>
<dbReference type="PANTHER" id="PTHR12955:SF1">
    <property type="entry name" value="INTEGRATOR COMPLEX SUBUNIT 13"/>
    <property type="match status" value="1"/>
</dbReference>
<keyword evidence="6" id="KW-0132">Cell division</keyword>
<dbReference type="Proteomes" id="UP000015102">
    <property type="component" value="Unassembled WGS sequence"/>
</dbReference>
<evidence type="ECO:0000256" key="1">
    <source>
        <dbReference type="ARBA" id="ARBA00004123"/>
    </source>
</evidence>
<reference evidence="19" key="2">
    <citation type="submission" date="2015-06" db="UniProtKB">
        <authorList>
            <consortium name="EnsemblMetazoa"/>
        </authorList>
    </citation>
    <scope>IDENTIFICATION</scope>
</reference>
<proteinExistence type="inferred from homology"/>
<evidence type="ECO:0000256" key="6">
    <source>
        <dbReference type="ARBA" id="ARBA00022618"/>
    </source>
</evidence>
<dbReference type="GO" id="GO:0032039">
    <property type="term" value="C:integrator complex"/>
    <property type="evidence" value="ECO:0007669"/>
    <property type="project" value="TreeGrafter"/>
</dbReference>
<keyword evidence="10" id="KW-0175">Coiled coil</keyword>
<evidence type="ECO:0000256" key="9">
    <source>
        <dbReference type="ARBA" id="ARBA00022871"/>
    </source>
</evidence>
<keyword evidence="11" id="KW-0539">Nucleus</keyword>
<feature type="region of interest" description="Disordered" evidence="18">
    <location>
        <begin position="540"/>
        <end position="579"/>
    </location>
</feature>
<evidence type="ECO:0000256" key="3">
    <source>
        <dbReference type="ARBA" id="ARBA00020501"/>
    </source>
</evidence>
<keyword evidence="4" id="KW-0217">Developmental protein</keyword>
<dbReference type="GO" id="GO:0048471">
    <property type="term" value="C:perinuclear region of cytoplasm"/>
    <property type="evidence" value="ECO:0007669"/>
    <property type="project" value="UniProtKB-SubCell"/>
</dbReference>
<name>T1H0H1_MEGSC</name>
<keyword evidence="12" id="KW-0469">Meiosis</keyword>
<evidence type="ECO:0000256" key="12">
    <source>
        <dbReference type="ARBA" id="ARBA00023254"/>
    </source>
</evidence>
<dbReference type="Pfam" id="PF10221">
    <property type="entry name" value="Mat89Bb"/>
    <property type="match status" value="1"/>
</dbReference>
<evidence type="ECO:0000256" key="5">
    <source>
        <dbReference type="ARBA" id="ARBA00022490"/>
    </source>
</evidence>
<evidence type="ECO:0000256" key="2">
    <source>
        <dbReference type="ARBA" id="ARBA00004556"/>
    </source>
</evidence>
<dbReference type="OMA" id="SPMHEKV"/>
<accession>T1H0H1</accession>
<evidence type="ECO:0000256" key="15">
    <source>
        <dbReference type="ARBA" id="ARBA00032585"/>
    </source>
</evidence>
<dbReference type="HOGENOM" id="CLU_012654_1_0_1"/>
<comment type="subcellular location">
    <subcellularLocation>
        <location evidence="2">Cytoplasm</location>
        <location evidence="2">Perinuclear region</location>
    </subcellularLocation>
    <subcellularLocation>
        <location evidence="1">Nucleus</location>
    </subcellularLocation>
</comment>
<evidence type="ECO:0000313" key="19">
    <source>
        <dbReference type="EnsemblMetazoa" id="MESCA009649-PA"/>
    </source>
</evidence>
<evidence type="ECO:0000256" key="8">
    <source>
        <dbReference type="ARBA" id="ARBA00022782"/>
    </source>
</evidence>
<comment type="subunit">
    <text evidence="17">Belongs to the multiprotein complex Integrator, at least composed of IntS1, IntS2, IntS3, IntS4, omd/IntS5, IntS6, defl/IntS7, IntS8, IntS9, IntS10, IntS11, IntS12, asun/IntS13, IntS14 and IntS15. The core complex associates with protein phosphatase 2A subunits mts/PP2A and Pp2A-29B, to form the Integrator-PP2A (INTAC) complex.</text>
</comment>
<evidence type="ECO:0000256" key="4">
    <source>
        <dbReference type="ARBA" id="ARBA00022473"/>
    </source>
</evidence>
<sequence>MLDTNHKTIFILDHTQYFSIPSENYIDLDCLKSKGTSSYAPTLSKSLWTCSVEGAIEYSRIVWDLFPKGKLIRFVVSDTTAHIINTWQTQNLHYILNAMSIVGVPQTHRHPGSDNSVIHGLKAAIESLFEPTEQQKELIKKGNTIQNKGRVVCLTSARDDGSMKSLEEIFLTVLMKQNEIVLKQQSELLPLDFCELVFINIYPRSMESFVSKKPATKVSPILSVEVHSCQAGDIPDKLTHLLLNHYDLASTTVTGIPMKEEQMPTPAQTMISHSVICASELLLPKSIKEGSDYETVTLKWCTPRGNGGELQPCLTMHRVTPVDVTSRPSSCLINFLLNGRSVLLEMPRQTGGKINSHLLSARGGEIFIHTLMVTRSCLEEHPAITEGEGGRVTDYRIQDFVQFAKNHKLFPLRQMNDHIRDENLLKARSKLFRHTRYFPLTTSSTIVYNLRNILDVFLQCVEKDEINDSQLMQCRQLIFGIMNSAVKQEQLPNLGIRGKSNRVRDDQQQRLLWMELELILQNSGKSPGHKALLKTVQECRSRTGNGESTIKTEEPNGRGALLRTSTDSPQSPPHSVEFP</sequence>
<evidence type="ECO:0000313" key="20">
    <source>
        <dbReference type="Proteomes" id="UP000015102"/>
    </source>
</evidence>
<dbReference type="EnsemblMetazoa" id="MESCA009649-RA">
    <property type="protein sequence ID" value="MESCA009649-PA"/>
    <property type="gene ID" value="MESCA009649"/>
</dbReference>
<protein>
    <recommendedName>
        <fullName evidence="3">Protein asunder</fullName>
    </recommendedName>
    <alternativeName>
        <fullName evidence="15">Cell cycle regulator Mat89Bb</fullName>
    </alternativeName>
    <alternativeName>
        <fullName evidence="14">Set apart in position or space protein</fullName>
    </alternativeName>
</protein>
<dbReference type="GO" id="GO:0007346">
    <property type="term" value="P:regulation of mitotic cell cycle"/>
    <property type="evidence" value="ECO:0007669"/>
    <property type="project" value="TreeGrafter"/>
</dbReference>
<keyword evidence="8" id="KW-0221">Differentiation</keyword>
<dbReference type="GO" id="GO:0051321">
    <property type="term" value="P:meiotic cell cycle"/>
    <property type="evidence" value="ECO:0007669"/>
    <property type="project" value="UniProtKB-KW"/>
</dbReference>
<dbReference type="EMBL" id="CAQQ02383703">
    <property type="status" value="NOT_ANNOTATED_CDS"/>
    <property type="molecule type" value="Genomic_DNA"/>
</dbReference>
<evidence type="ECO:0000256" key="13">
    <source>
        <dbReference type="ARBA" id="ARBA00023306"/>
    </source>
</evidence>
<dbReference type="GO" id="GO:0051301">
    <property type="term" value="P:cell division"/>
    <property type="evidence" value="ECO:0007669"/>
    <property type="project" value="UniProtKB-KW"/>
</dbReference>
<dbReference type="InterPro" id="IPR019355">
    <property type="entry name" value="Cell_cycle_regulator_Mat89Bb"/>
</dbReference>
<keyword evidence="5" id="KW-0963">Cytoplasm</keyword>
<keyword evidence="9" id="KW-0744">Spermatogenesis</keyword>
<dbReference type="GO" id="GO:0051642">
    <property type="term" value="P:centrosome localization"/>
    <property type="evidence" value="ECO:0007669"/>
    <property type="project" value="TreeGrafter"/>
</dbReference>
<dbReference type="PANTHER" id="PTHR12955">
    <property type="entry name" value="SARCOMA ANTIGEN NY-SAR-95-RELATED"/>
    <property type="match status" value="1"/>
</dbReference>
<dbReference type="GO" id="GO:0030154">
    <property type="term" value="P:cell differentiation"/>
    <property type="evidence" value="ECO:0007669"/>
    <property type="project" value="UniProtKB-KW"/>
</dbReference>
<evidence type="ECO:0000256" key="11">
    <source>
        <dbReference type="ARBA" id="ARBA00023242"/>
    </source>
</evidence>
<evidence type="ECO:0000256" key="14">
    <source>
        <dbReference type="ARBA" id="ARBA00030658"/>
    </source>
</evidence>
<keyword evidence="20" id="KW-1185">Reference proteome</keyword>
<keyword evidence="13" id="KW-0131">Cell cycle</keyword>
<dbReference type="GO" id="GO:0007283">
    <property type="term" value="P:spermatogenesis"/>
    <property type="evidence" value="ECO:0007669"/>
    <property type="project" value="UniProtKB-KW"/>
</dbReference>
<evidence type="ECO:0000256" key="10">
    <source>
        <dbReference type="ARBA" id="ARBA00023054"/>
    </source>
</evidence>
<evidence type="ECO:0000256" key="18">
    <source>
        <dbReference type="SAM" id="MobiDB-lite"/>
    </source>
</evidence>
<evidence type="ECO:0000256" key="17">
    <source>
        <dbReference type="ARBA" id="ARBA00065185"/>
    </source>
</evidence>